<feature type="compositionally biased region" description="Polar residues" evidence="1">
    <location>
        <begin position="406"/>
        <end position="425"/>
    </location>
</feature>
<evidence type="ECO:0000313" key="3">
    <source>
        <dbReference type="EMBL" id="KAF9147604.1"/>
    </source>
</evidence>
<reference evidence="3" key="1">
    <citation type="journal article" date="2020" name="Fungal Divers.">
        <title>Resolving the Mortierellaceae phylogeny through synthesis of multi-gene phylogenetics and phylogenomics.</title>
        <authorList>
            <person name="Vandepol N."/>
            <person name="Liber J."/>
            <person name="Desiro A."/>
            <person name="Na H."/>
            <person name="Kennedy M."/>
            <person name="Barry K."/>
            <person name="Grigoriev I.V."/>
            <person name="Miller A.N."/>
            <person name="O'Donnell K."/>
            <person name="Stajich J.E."/>
            <person name="Bonito G."/>
        </authorList>
    </citation>
    <scope>NUCLEOTIDE SEQUENCE</scope>
    <source>
        <strain evidence="3">NRRL 6426</strain>
    </source>
</reference>
<organism evidence="3 4">
    <name type="scientific">Linnemannia schmuckeri</name>
    <dbReference type="NCBI Taxonomy" id="64567"/>
    <lineage>
        <taxon>Eukaryota</taxon>
        <taxon>Fungi</taxon>
        <taxon>Fungi incertae sedis</taxon>
        <taxon>Mucoromycota</taxon>
        <taxon>Mortierellomycotina</taxon>
        <taxon>Mortierellomycetes</taxon>
        <taxon>Mortierellales</taxon>
        <taxon>Mortierellaceae</taxon>
        <taxon>Linnemannia</taxon>
    </lineage>
</organism>
<keyword evidence="2" id="KW-0812">Transmembrane</keyword>
<evidence type="ECO:0000256" key="1">
    <source>
        <dbReference type="SAM" id="MobiDB-lite"/>
    </source>
</evidence>
<keyword evidence="2" id="KW-0472">Membrane</keyword>
<name>A0A9P5RTN3_9FUNG</name>
<accession>A0A9P5RTN3</accession>
<keyword evidence="4" id="KW-1185">Reference proteome</keyword>
<evidence type="ECO:0000256" key="2">
    <source>
        <dbReference type="SAM" id="Phobius"/>
    </source>
</evidence>
<dbReference type="AlphaFoldDB" id="A0A9P5RTN3"/>
<evidence type="ECO:0000313" key="4">
    <source>
        <dbReference type="Proteomes" id="UP000748756"/>
    </source>
</evidence>
<feature type="region of interest" description="Disordered" evidence="1">
    <location>
        <begin position="305"/>
        <end position="365"/>
    </location>
</feature>
<feature type="region of interest" description="Disordered" evidence="1">
    <location>
        <begin position="504"/>
        <end position="559"/>
    </location>
</feature>
<proteinExistence type="predicted"/>
<dbReference type="Proteomes" id="UP000748756">
    <property type="component" value="Unassembled WGS sequence"/>
</dbReference>
<feature type="region of interest" description="Disordered" evidence="1">
    <location>
        <begin position="398"/>
        <end position="425"/>
    </location>
</feature>
<sequence>MSKRSFVPNCMTSDGTTFYAHATFSVGSGNTGRSIVIAKSNSNPASFYDVTWSVYATVPEADMGYLGGMNILKSMLCNVDKQGVFTIIATSTKTSINSPETLRMGGYQYTPHADPKTGGTWTTILMKDPYPWSSSGAGGLVSVPAGSAGGPLKTTVFNSYNDLYPIGPPEGPARWAMMTNFSDYAGVVLSGDKIGEFQTTPTRMILTGLSGDGDIWDSSDSGGDGGGSGMSPGVIAGIVGGVILLIMSTTSICRIFSKRSKRHLGFSRPTTPVYEDPDSLVPNITDVPEAKMECEALPMAPATAASQVPLGTTGTGAGEGPVKDSGSSVLPPPLLAPRPFMDGKISQTAQQQQPPSSQAPQTQNTYEDGYQQGFQQALLALRKEQEQQRQTHNPQLLTATLPLPSPQSAASAWPLTSDNTSVTSNSPQYYTQPGNNPQYYPLPVPGSVAYQQQQQQLLQGYYQIGVTTDDPRNPQAYNAGAPLLPVAPGSTTLSSLPAYVSGSASMSPVPSYGTGGSTPYTPPSGPQAWTPGSTDYTSPVVLGSYHHPGNQGPNPSYHQ</sequence>
<feature type="compositionally biased region" description="Low complexity" evidence="1">
    <location>
        <begin position="346"/>
        <end position="363"/>
    </location>
</feature>
<dbReference type="EMBL" id="JAAAUQ010000783">
    <property type="protein sequence ID" value="KAF9147604.1"/>
    <property type="molecule type" value="Genomic_DNA"/>
</dbReference>
<feature type="transmembrane region" description="Helical" evidence="2">
    <location>
        <begin position="234"/>
        <end position="256"/>
    </location>
</feature>
<protein>
    <submittedName>
        <fullName evidence="3">Uncharacterized protein</fullName>
    </submittedName>
</protein>
<keyword evidence="2" id="KW-1133">Transmembrane helix</keyword>
<gene>
    <name evidence="3" type="ORF">BG015_010722</name>
</gene>
<comment type="caution">
    <text evidence="3">The sequence shown here is derived from an EMBL/GenBank/DDBJ whole genome shotgun (WGS) entry which is preliminary data.</text>
</comment>
<dbReference type="OrthoDB" id="2424643at2759"/>